<reference evidence="2 3" key="2">
    <citation type="submission" date="2024-07" db="EMBL/GenBank/DDBJ databases">
        <authorList>
            <person name="Akdeniz Z."/>
        </authorList>
    </citation>
    <scope>NUCLEOTIDE SEQUENCE [LARGE SCALE GENOMIC DNA]</scope>
</reference>
<evidence type="ECO:0000313" key="1">
    <source>
        <dbReference type="EMBL" id="CAI9957438.1"/>
    </source>
</evidence>
<accession>A0AA86QNJ7</accession>
<sequence length="101" mass="11702">MKQKAPFNSKTSTQVQIQFQTAEASQNALYIIFITSLRNNETELKYNLFKQRKLSNKLDLEYSKTVSGCRIYYSANVLVLARRMDQINPSQVLAKLLISFF</sequence>
<gene>
    <name evidence="2" type="ORF">HINF_LOCUS19140</name>
    <name evidence="1" type="ORF">HINF_LOCUS45083</name>
</gene>
<dbReference type="EMBL" id="CATOUU010000889">
    <property type="protein sequence ID" value="CAI9957438.1"/>
    <property type="molecule type" value="Genomic_DNA"/>
</dbReference>
<protein>
    <submittedName>
        <fullName evidence="2">Hypothetical_protein</fullName>
    </submittedName>
</protein>
<dbReference type="EMBL" id="CAXDID020000050">
    <property type="protein sequence ID" value="CAL6004970.1"/>
    <property type="molecule type" value="Genomic_DNA"/>
</dbReference>
<comment type="caution">
    <text evidence="1">The sequence shown here is derived from an EMBL/GenBank/DDBJ whole genome shotgun (WGS) entry which is preliminary data.</text>
</comment>
<keyword evidence="3" id="KW-1185">Reference proteome</keyword>
<name>A0AA86QNJ7_9EUKA</name>
<evidence type="ECO:0000313" key="3">
    <source>
        <dbReference type="Proteomes" id="UP001642409"/>
    </source>
</evidence>
<organism evidence="1">
    <name type="scientific">Hexamita inflata</name>
    <dbReference type="NCBI Taxonomy" id="28002"/>
    <lineage>
        <taxon>Eukaryota</taxon>
        <taxon>Metamonada</taxon>
        <taxon>Diplomonadida</taxon>
        <taxon>Hexamitidae</taxon>
        <taxon>Hexamitinae</taxon>
        <taxon>Hexamita</taxon>
    </lineage>
</organism>
<evidence type="ECO:0000313" key="2">
    <source>
        <dbReference type="EMBL" id="CAL6004970.1"/>
    </source>
</evidence>
<proteinExistence type="predicted"/>
<dbReference type="AlphaFoldDB" id="A0AA86QNJ7"/>
<reference evidence="1" key="1">
    <citation type="submission" date="2023-06" db="EMBL/GenBank/DDBJ databases">
        <authorList>
            <person name="Kurt Z."/>
        </authorList>
    </citation>
    <scope>NUCLEOTIDE SEQUENCE</scope>
</reference>
<dbReference type="Proteomes" id="UP001642409">
    <property type="component" value="Unassembled WGS sequence"/>
</dbReference>